<organism evidence="1 2">
    <name type="scientific">Labrys monachus</name>
    <dbReference type="NCBI Taxonomy" id="217067"/>
    <lineage>
        <taxon>Bacteria</taxon>
        <taxon>Pseudomonadati</taxon>
        <taxon>Pseudomonadota</taxon>
        <taxon>Alphaproteobacteria</taxon>
        <taxon>Hyphomicrobiales</taxon>
        <taxon>Xanthobacteraceae</taxon>
        <taxon>Labrys</taxon>
    </lineage>
</organism>
<protein>
    <recommendedName>
        <fullName evidence="3">DUF768 domain-containing protein</fullName>
    </recommendedName>
</protein>
<evidence type="ECO:0008006" key="3">
    <source>
        <dbReference type="Google" id="ProtNLM"/>
    </source>
</evidence>
<sequence length="82" mass="9005">MSKAGIDFMNAWVRENVASSSYGRGSEERVDAYTAECLDEAARQGVTRQEIEEDIGDVGGYIRDAMDEAARAELHSDSAEDE</sequence>
<keyword evidence="2" id="KW-1185">Reference proteome</keyword>
<gene>
    <name evidence="1" type="ORF">J3R73_005638</name>
</gene>
<evidence type="ECO:0000313" key="1">
    <source>
        <dbReference type="EMBL" id="MDQ0395846.1"/>
    </source>
</evidence>
<reference evidence="1 2" key="1">
    <citation type="submission" date="2023-07" db="EMBL/GenBank/DDBJ databases">
        <title>Genomic Encyclopedia of Type Strains, Phase IV (KMG-IV): sequencing the most valuable type-strain genomes for metagenomic binning, comparative biology and taxonomic classification.</title>
        <authorList>
            <person name="Goeker M."/>
        </authorList>
    </citation>
    <scope>NUCLEOTIDE SEQUENCE [LARGE SCALE GENOMIC DNA]</scope>
    <source>
        <strain evidence="1 2">DSM 5896</strain>
    </source>
</reference>
<comment type="caution">
    <text evidence="1">The sequence shown here is derived from an EMBL/GenBank/DDBJ whole genome shotgun (WGS) entry which is preliminary data.</text>
</comment>
<proteinExistence type="predicted"/>
<evidence type="ECO:0000313" key="2">
    <source>
        <dbReference type="Proteomes" id="UP001237448"/>
    </source>
</evidence>
<dbReference type="RefSeq" id="WP_307435144.1">
    <property type="nucleotide sequence ID" value="NZ_JAUSVK010000001.1"/>
</dbReference>
<dbReference type="Proteomes" id="UP001237448">
    <property type="component" value="Unassembled WGS sequence"/>
</dbReference>
<dbReference type="EMBL" id="JAUSVK010000001">
    <property type="protein sequence ID" value="MDQ0395846.1"/>
    <property type="molecule type" value="Genomic_DNA"/>
</dbReference>
<accession>A0ABU0FMM1</accession>
<name>A0ABU0FMM1_9HYPH</name>